<dbReference type="Proteomes" id="UP000192923">
    <property type="component" value="Unassembled WGS sequence"/>
</dbReference>
<sequence>MRKILIAICAVSALAACSTKEQTGLKEILVDKFKDDQDLKDYKLDPEPVAECVVKEITDSLPGFAGDPRREQYFEAYARFLSVRSPNDAEKAITDYTQLFGSPKRAREAANGVTEFVMNCMGKAIEKVGGGEPGQ</sequence>
<dbReference type="OrthoDB" id="5570147at2"/>
<dbReference type="EMBL" id="FXAM01000001">
    <property type="protein sequence ID" value="SMF95717.1"/>
    <property type="molecule type" value="Genomic_DNA"/>
</dbReference>
<evidence type="ECO:0000313" key="2">
    <source>
        <dbReference type="Proteomes" id="UP000192923"/>
    </source>
</evidence>
<evidence type="ECO:0008006" key="3">
    <source>
        <dbReference type="Google" id="ProtNLM"/>
    </source>
</evidence>
<gene>
    <name evidence="1" type="ORF">SAMN02949497_3091</name>
</gene>
<name>A0A1Y6CZB3_9GAMM</name>
<accession>A0A1Y6CZB3</accession>
<dbReference type="RefSeq" id="WP_085214170.1">
    <property type="nucleotide sequence ID" value="NZ_FXAM01000001.1"/>
</dbReference>
<organism evidence="1 2">
    <name type="scientific">Methylomagnum ishizawai</name>
    <dbReference type="NCBI Taxonomy" id="1760988"/>
    <lineage>
        <taxon>Bacteria</taxon>
        <taxon>Pseudomonadati</taxon>
        <taxon>Pseudomonadota</taxon>
        <taxon>Gammaproteobacteria</taxon>
        <taxon>Methylococcales</taxon>
        <taxon>Methylococcaceae</taxon>
        <taxon>Methylomagnum</taxon>
    </lineage>
</organism>
<proteinExistence type="predicted"/>
<dbReference type="PROSITE" id="PS51257">
    <property type="entry name" value="PROKAR_LIPOPROTEIN"/>
    <property type="match status" value="1"/>
</dbReference>
<reference evidence="1 2" key="1">
    <citation type="submission" date="2016-12" db="EMBL/GenBank/DDBJ databases">
        <authorList>
            <person name="Song W.-J."/>
            <person name="Kurnit D.M."/>
        </authorList>
    </citation>
    <scope>NUCLEOTIDE SEQUENCE [LARGE SCALE GENOMIC DNA]</scope>
    <source>
        <strain evidence="1 2">175</strain>
    </source>
</reference>
<protein>
    <recommendedName>
        <fullName evidence="3">DUF2059 domain-containing protein</fullName>
    </recommendedName>
</protein>
<keyword evidence="2" id="KW-1185">Reference proteome</keyword>
<dbReference type="AlphaFoldDB" id="A0A1Y6CZB3"/>
<evidence type="ECO:0000313" key="1">
    <source>
        <dbReference type="EMBL" id="SMF95717.1"/>
    </source>
</evidence>